<dbReference type="PANTHER" id="PTHR48106">
    <property type="entry name" value="QUINONE OXIDOREDUCTASE PIG3-RELATED"/>
    <property type="match status" value="1"/>
</dbReference>
<evidence type="ECO:0000313" key="5">
    <source>
        <dbReference type="Proteomes" id="UP000004263"/>
    </source>
</evidence>
<dbReference type="Gene3D" id="3.90.180.10">
    <property type="entry name" value="Medium-chain alcohol dehydrogenases, catalytic domain"/>
    <property type="match status" value="1"/>
</dbReference>
<proteinExistence type="predicted"/>
<dbReference type="SUPFAM" id="SSF50129">
    <property type="entry name" value="GroES-like"/>
    <property type="match status" value="1"/>
</dbReference>
<evidence type="ECO:0000256" key="1">
    <source>
        <dbReference type="ARBA" id="ARBA00022857"/>
    </source>
</evidence>
<dbReference type="AlphaFoldDB" id="Q1N3U8"/>
<dbReference type="RefSeq" id="WP_007018666.1">
    <property type="nucleotide sequence ID" value="NZ_CH724118.1"/>
</dbReference>
<dbReference type="EMBL" id="AAQH01000004">
    <property type="protein sequence ID" value="EAT12776.1"/>
    <property type="molecule type" value="Genomic_DNA"/>
</dbReference>
<name>Q1N3U8_9GAMM</name>
<dbReference type="HOGENOM" id="CLU_026673_17_2_6"/>
<gene>
    <name evidence="4" type="ORF">RED65_11924</name>
</gene>
<dbReference type="GO" id="GO:0070402">
    <property type="term" value="F:NADPH binding"/>
    <property type="evidence" value="ECO:0007669"/>
    <property type="project" value="TreeGrafter"/>
</dbReference>
<dbReference type="SMART" id="SM00829">
    <property type="entry name" value="PKS_ER"/>
    <property type="match status" value="1"/>
</dbReference>
<accession>Q1N3U8</accession>
<dbReference type="Pfam" id="PF00107">
    <property type="entry name" value="ADH_zinc_N"/>
    <property type="match status" value="1"/>
</dbReference>
<comment type="caution">
    <text evidence="4">The sequence shown here is derived from an EMBL/GenBank/DDBJ whole genome shotgun (WGS) entry which is preliminary data.</text>
</comment>
<dbReference type="InterPro" id="IPR013149">
    <property type="entry name" value="ADH-like_C"/>
</dbReference>
<dbReference type="Proteomes" id="UP000004263">
    <property type="component" value="Unassembled WGS sequence"/>
</dbReference>
<sequence>MNPLPSTMKALQIDSYKDALSFNYIDKTTPKPSKNQVLIRIRKAAVNPSDLAFVTGNYGFSKPLPVVPGMEGCGEVVATGDHSSAASLLGKRVACIAGDGDGTWAEYMLAESHQCIPLEDDVPDQYAAMLMVNPMTALALMDHAEQKGHKTLILNAASSALSRMIRLLAQETGIRVINIVRQRRQAKDMSKSGIEFVLNSSSQDFTTLLSEMCQQLNASLLLDAVAGESTGQILSCMPEASEAVIYGGLSGKGPSLNIGHLIFQDHIIRGFWLAHYLKKTAPEKLIKLSQRAQWLMQQDLDIRIQSEPPLKYAAHRIASYAANMSKGKVLITPAEHEAI</sequence>
<dbReference type="InterPro" id="IPR020843">
    <property type="entry name" value="ER"/>
</dbReference>
<dbReference type="SUPFAM" id="SSF51735">
    <property type="entry name" value="NAD(P)-binding Rossmann-fold domains"/>
    <property type="match status" value="1"/>
</dbReference>
<evidence type="ECO:0000313" key="4">
    <source>
        <dbReference type="EMBL" id="EAT12776.1"/>
    </source>
</evidence>
<dbReference type="InterPro" id="IPR036291">
    <property type="entry name" value="NAD(P)-bd_dom_sf"/>
</dbReference>
<dbReference type="STRING" id="207949.RED65_11924"/>
<reference evidence="4 5" key="1">
    <citation type="submission" date="2006-03" db="EMBL/GenBank/DDBJ databases">
        <authorList>
            <person name="Pinhassi J."/>
            <person name="Pedros-Alio C."/>
            <person name="Ferriera S."/>
            <person name="Johnson J."/>
            <person name="Kravitz S."/>
            <person name="Halpern A."/>
            <person name="Remington K."/>
            <person name="Beeson K."/>
            <person name="Tran B."/>
            <person name="Rogers Y.-H."/>
            <person name="Friedman R."/>
            <person name="Venter J.C."/>
        </authorList>
    </citation>
    <scope>NUCLEOTIDE SEQUENCE [LARGE SCALE GENOMIC DNA]</scope>
    <source>
        <strain evidence="4 5">RED65</strain>
    </source>
</reference>
<organism evidence="4 5">
    <name type="scientific">Bermanella marisrubri</name>
    <dbReference type="NCBI Taxonomy" id="207949"/>
    <lineage>
        <taxon>Bacteria</taxon>
        <taxon>Pseudomonadati</taxon>
        <taxon>Pseudomonadota</taxon>
        <taxon>Gammaproteobacteria</taxon>
        <taxon>Oceanospirillales</taxon>
        <taxon>Oceanospirillaceae</taxon>
        <taxon>Bermanella</taxon>
    </lineage>
</organism>
<protein>
    <submittedName>
        <fullName evidence="4">NADH oxidoreductase</fullName>
    </submittedName>
</protein>
<dbReference type="GO" id="GO:0016651">
    <property type="term" value="F:oxidoreductase activity, acting on NAD(P)H"/>
    <property type="evidence" value="ECO:0007669"/>
    <property type="project" value="TreeGrafter"/>
</dbReference>
<feature type="domain" description="Enoyl reductase (ER)" evidence="3">
    <location>
        <begin position="19"/>
        <end position="331"/>
    </location>
</feature>
<dbReference type="InterPro" id="IPR011032">
    <property type="entry name" value="GroES-like_sf"/>
</dbReference>
<keyword evidence="1" id="KW-0521">NADP</keyword>
<dbReference type="OrthoDB" id="9773078at2"/>
<keyword evidence="2" id="KW-0560">Oxidoreductase</keyword>
<dbReference type="InterPro" id="IPR013154">
    <property type="entry name" value="ADH-like_N"/>
</dbReference>
<keyword evidence="5" id="KW-1185">Reference proteome</keyword>
<dbReference type="Pfam" id="PF08240">
    <property type="entry name" value="ADH_N"/>
    <property type="match status" value="1"/>
</dbReference>
<dbReference type="PANTHER" id="PTHR48106:SF18">
    <property type="entry name" value="QUINONE OXIDOREDUCTASE PIG3"/>
    <property type="match status" value="1"/>
</dbReference>
<evidence type="ECO:0000256" key="2">
    <source>
        <dbReference type="ARBA" id="ARBA00023002"/>
    </source>
</evidence>
<evidence type="ECO:0000259" key="3">
    <source>
        <dbReference type="SMART" id="SM00829"/>
    </source>
</evidence>
<dbReference type="Gene3D" id="3.40.50.720">
    <property type="entry name" value="NAD(P)-binding Rossmann-like Domain"/>
    <property type="match status" value="1"/>
</dbReference>